<evidence type="ECO:0000256" key="9">
    <source>
        <dbReference type="ARBA" id="ARBA00023212"/>
    </source>
</evidence>
<evidence type="ECO:0000256" key="1">
    <source>
        <dbReference type="ARBA" id="ARBA00004123"/>
    </source>
</evidence>
<keyword evidence="7" id="KW-0963">Cytoplasm</keyword>
<dbReference type="Pfam" id="PF08287">
    <property type="entry name" value="DASH_Spc19"/>
    <property type="match status" value="1"/>
</dbReference>
<dbReference type="AlphaFoldDB" id="A0A292PHT0"/>
<sequence length="173" mass="19428">MSFGATNTISSLNGCVSSLQNSIRLLDSSISILDSGVHDFPRIKRVLQCTRHFELISEPTLYAAQTALADEIGPEVEHLLRRVEQHLAKMERREKVLIAKSELQEGRLQQKPSLSCSASSRQRSALGGNFQNAEKLRMLKGKKERVAHTLERLSLQASHKERQLRMTMNYGAS</sequence>
<evidence type="ECO:0000256" key="2">
    <source>
        <dbReference type="ARBA" id="ARBA00004186"/>
    </source>
</evidence>
<dbReference type="PANTHER" id="PTHR28262">
    <property type="entry name" value="DASH COMPLEX SUBUNIT SPC19"/>
    <property type="match status" value="1"/>
</dbReference>
<dbReference type="Proteomes" id="UP001412239">
    <property type="component" value="Unassembled WGS sequence"/>
</dbReference>
<evidence type="ECO:0000256" key="5">
    <source>
        <dbReference type="ARBA" id="ARBA00016329"/>
    </source>
</evidence>
<dbReference type="GO" id="GO:0042729">
    <property type="term" value="C:DASH complex"/>
    <property type="evidence" value="ECO:0007669"/>
    <property type="project" value="InterPro"/>
</dbReference>
<keyword evidence="11" id="KW-0137">Centromere</keyword>
<keyword evidence="10" id="KW-0539">Nucleus</keyword>
<evidence type="ECO:0000313" key="14">
    <source>
        <dbReference type="Proteomes" id="UP001412239"/>
    </source>
</evidence>
<name>A0A292PHT0_9PEZI</name>
<organism evidence="13 14">
    <name type="scientific">Tuber aestivum</name>
    <name type="common">summer truffle</name>
    <dbReference type="NCBI Taxonomy" id="59557"/>
    <lineage>
        <taxon>Eukaryota</taxon>
        <taxon>Fungi</taxon>
        <taxon>Dikarya</taxon>
        <taxon>Ascomycota</taxon>
        <taxon>Pezizomycotina</taxon>
        <taxon>Pezizomycetes</taxon>
        <taxon>Pezizales</taxon>
        <taxon>Tuberaceae</taxon>
        <taxon>Tuber</taxon>
    </lineage>
</organism>
<dbReference type="GO" id="GO:0005876">
    <property type="term" value="C:spindle microtubule"/>
    <property type="evidence" value="ECO:0007669"/>
    <property type="project" value="InterPro"/>
</dbReference>
<dbReference type="GO" id="GO:0008608">
    <property type="term" value="P:attachment of spindle microtubules to kinetochore"/>
    <property type="evidence" value="ECO:0007669"/>
    <property type="project" value="InterPro"/>
</dbReference>
<keyword evidence="6" id="KW-0158">Chromosome</keyword>
<dbReference type="EMBL" id="LN891397">
    <property type="protein sequence ID" value="CUS06739.1"/>
    <property type="molecule type" value="Genomic_DNA"/>
</dbReference>
<evidence type="ECO:0000256" key="6">
    <source>
        <dbReference type="ARBA" id="ARBA00022454"/>
    </source>
</evidence>
<accession>A0A292PHT0</accession>
<gene>
    <name evidence="13" type="ORF">GSTUAT00009184001</name>
</gene>
<keyword evidence="9" id="KW-0206">Cytoskeleton</keyword>
<evidence type="ECO:0000256" key="10">
    <source>
        <dbReference type="ARBA" id="ARBA00023242"/>
    </source>
</evidence>
<evidence type="ECO:0000256" key="11">
    <source>
        <dbReference type="ARBA" id="ARBA00023328"/>
    </source>
</evidence>
<evidence type="ECO:0000256" key="7">
    <source>
        <dbReference type="ARBA" id="ARBA00022490"/>
    </source>
</evidence>
<evidence type="ECO:0000256" key="4">
    <source>
        <dbReference type="ARBA" id="ARBA00008952"/>
    </source>
</evidence>
<keyword evidence="14" id="KW-1185">Reference proteome</keyword>
<protein>
    <recommendedName>
        <fullName evidence="5">DASH complex subunit SPC19</fullName>
    </recommendedName>
    <alternativeName>
        <fullName evidence="12">Outer kinetochore protein SPC19</fullName>
    </alternativeName>
</protein>
<evidence type="ECO:0000256" key="12">
    <source>
        <dbReference type="ARBA" id="ARBA00032583"/>
    </source>
</evidence>
<dbReference type="PANTHER" id="PTHR28262:SF1">
    <property type="entry name" value="DASH COMPLEX SUBUNIT SPC19"/>
    <property type="match status" value="1"/>
</dbReference>
<comment type="similarity">
    <text evidence="4">Belongs to the DASH complex SPC19 family.</text>
</comment>
<evidence type="ECO:0000313" key="13">
    <source>
        <dbReference type="EMBL" id="CUS06739.1"/>
    </source>
</evidence>
<keyword evidence="8" id="KW-0995">Kinetochore</keyword>
<proteinExistence type="inferred from homology"/>
<comment type="subcellular location">
    <subcellularLocation>
        <location evidence="3">Chromosome</location>
        <location evidence="3">Centromere</location>
        <location evidence="3">Kinetochore</location>
    </subcellularLocation>
    <subcellularLocation>
        <location evidence="2">Cytoplasm</location>
        <location evidence="2">Cytoskeleton</location>
        <location evidence="2">Spindle</location>
    </subcellularLocation>
    <subcellularLocation>
        <location evidence="1">Nucleus</location>
    </subcellularLocation>
</comment>
<dbReference type="InterPro" id="IPR013251">
    <property type="entry name" value="DASH_Spc19"/>
</dbReference>
<evidence type="ECO:0000256" key="8">
    <source>
        <dbReference type="ARBA" id="ARBA00022838"/>
    </source>
</evidence>
<reference evidence="13" key="1">
    <citation type="submission" date="2015-10" db="EMBL/GenBank/DDBJ databases">
        <authorList>
            <person name="Regsiter A."/>
            <person name="william w."/>
        </authorList>
    </citation>
    <scope>NUCLEOTIDE SEQUENCE</scope>
    <source>
        <strain evidence="13">Montdore</strain>
    </source>
</reference>
<evidence type="ECO:0000256" key="3">
    <source>
        <dbReference type="ARBA" id="ARBA00004629"/>
    </source>
</evidence>